<feature type="region of interest" description="Disordered" evidence="1">
    <location>
        <begin position="1"/>
        <end position="39"/>
    </location>
</feature>
<evidence type="ECO:0000313" key="2">
    <source>
        <dbReference type="EMBL" id="CUX20194.1"/>
    </source>
</evidence>
<dbReference type="EMBL" id="FBWC01000009">
    <property type="protein sequence ID" value="CUX20194.1"/>
    <property type="molecule type" value="Genomic_DNA"/>
</dbReference>
<accession>A0A1S7PES8</accession>
<dbReference type="Proteomes" id="UP000191897">
    <property type="component" value="Unassembled WGS sequence"/>
</dbReference>
<protein>
    <submittedName>
        <fullName evidence="2">Uncharacterized protein</fullName>
    </submittedName>
</protein>
<reference evidence="2 3" key="1">
    <citation type="submission" date="2016-01" db="EMBL/GenBank/DDBJ databases">
        <authorList>
            <person name="Oliw E.H."/>
        </authorList>
    </citation>
    <scope>NUCLEOTIDE SEQUENCE [LARGE SCALE GENOMIC DNA]</scope>
    <source>
        <strain evidence="2 3">Kerr 14</strain>
    </source>
</reference>
<evidence type="ECO:0000256" key="1">
    <source>
        <dbReference type="SAM" id="MobiDB-lite"/>
    </source>
</evidence>
<organism evidence="2 3">
    <name type="scientific">Agrobacterium tumefaciens str. Kerr 14</name>
    <dbReference type="NCBI Taxonomy" id="1183424"/>
    <lineage>
        <taxon>Bacteria</taxon>
        <taxon>Pseudomonadati</taxon>
        <taxon>Pseudomonadota</taxon>
        <taxon>Alphaproteobacteria</taxon>
        <taxon>Hyphomicrobiales</taxon>
        <taxon>Rhizobiaceae</taxon>
        <taxon>Rhizobium/Agrobacterium group</taxon>
        <taxon>Agrobacterium</taxon>
        <taxon>Agrobacterium tumefaciens complex</taxon>
    </lineage>
</organism>
<proteinExistence type="predicted"/>
<gene>
    <name evidence="2" type="ORF">AGR4C_Cc170134</name>
</gene>
<sequence>MAHRTGNSRKGLTGLELQPIQKAPARNGAPSIPLEGLPTAKAEVKNGNHLGSHFHMACRISVKPWPELGGIVLLSIDA</sequence>
<evidence type="ECO:0000313" key="3">
    <source>
        <dbReference type="Proteomes" id="UP000191897"/>
    </source>
</evidence>
<dbReference type="AlphaFoldDB" id="A0A1S7PES8"/>
<name>A0A1S7PES8_AGRTU</name>